<protein>
    <submittedName>
        <fullName evidence="1">Uncharacterized protein</fullName>
    </submittedName>
</protein>
<reference evidence="1 2" key="1">
    <citation type="journal article" date="2016" name="Antonie Van Leeuwenhoek">
        <title>Dongia soli sp. nov., isolated from soil from Dokdo, Korea.</title>
        <authorList>
            <person name="Kim D.U."/>
            <person name="Lee H."/>
            <person name="Kim H."/>
            <person name="Kim S.G."/>
            <person name="Ka J.O."/>
        </authorList>
    </citation>
    <scope>NUCLEOTIDE SEQUENCE [LARGE SCALE GENOMIC DNA]</scope>
    <source>
        <strain evidence="1 2">D78</strain>
    </source>
</reference>
<accession>A0ABU5EHI7</accession>
<proteinExistence type="predicted"/>
<keyword evidence="2" id="KW-1185">Reference proteome</keyword>
<gene>
    <name evidence="1" type="ORF">SMD27_22805</name>
</gene>
<dbReference type="RefSeq" id="WP_320510761.1">
    <property type="nucleotide sequence ID" value="NZ_JAXCLW010000012.1"/>
</dbReference>
<dbReference type="EMBL" id="JAXCLW010000012">
    <property type="protein sequence ID" value="MDY0885686.1"/>
    <property type="molecule type" value="Genomic_DNA"/>
</dbReference>
<organism evidence="1 2">
    <name type="scientific">Dongia soli</name>
    <dbReference type="NCBI Taxonomy" id="600628"/>
    <lineage>
        <taxon>Bacteria</taxon>
        <taxon>Pseudomonadati</taxon>
        <taxon>Pseudomonadota</taxon>
        <taxon>Alphaproteobacteria</taxon>
        <taxon>Rhodospirillales</taxon>
        <taxon>Dongiaceae</taxon>
        <taxon>Dongia</taxon>
    </lineage>
</organism>
<sequence>MPSAALAYRTPASRADHLACIRAAIGRHPAGDEDFAELLKKTVEDMHGDGTLRRLSLKWFEFDMTQR</sequence>
<comment type="caution">
    <text evidence="1">The sequence shown here is derived from an EMBL/GenBank/DDBJ whole genome shotgun (WGS) entry which is preliminary data.</text>
</comment>
<name>A0ABU5EHI7_9PROT</name>
<evidence type="ECO:0000313" key="2">
    <source>
        <dbReference type="Proteomes" id="UP001279642"/>
    </source>
</evidence>
<dbReference type="Proteomes" id="UP001279642">
    <property type="component" value="Unassembled WGS sequence"/>
</dbReference>
<evidence type="ECO:0000313" key="1">
    <source>
        <dbReference type="EMBL" id="MDY0885686.1"/>
    </source>
</evidence>